<dbReference type="OMA" id="RVCKLDE"/>
<name>A0A7N0T446_KALFE</name>
<dbReference type="CDD" id="cd04051">
    <property type="entry name" value="C2_SRC2_like"/>
    <property type="match status" value="1"/>
</dbReference>
<evidence type="ECO:0000313" key="2">
    <source>
        <dbReference type="EnsemblPlants" id="Kaladp0022s0032.1.v1.1.CDS.1"/>
    </source>
</evidence>
<feature type="domain" description="C2" evidence="1">
    <location>
        <begin position="6"/>
        <end position="102"/>
    </location>
</feature>
<evidence type="ECO:0000259" key="1">
    <source>
        <dbReference type="SMART" id="SM00239"/>
    </source>
</evidence>
<protein>
    <recommendedName>
        <fullName evidence="1">C2 domain-containing protein</fullName>
    </recommendedName>
</protein>
<evidence type="ECO:0000313" key="3">
    <source>
        <dbReference type="Proteomes" id="UP000594263"/>
    </source>
</evidence>
<dbReference type="PANTHER" id="PTHR32246:SF17">
    <property type="entry name" value="BON1-ASSOCIATED PROTEIN 2"/>
    <property type="match status" value="1"/>
</dbReference>
<dbReference type="SMART" id="SM00239">
    <property type="entry name" value="C2"/>
    <property type="match status" value="1"/>
</dbReference>
<dbReference type="InterPro" id="IPR035892">
    <property type="entry name" value="C2_domain_sf"/>
</dbReference>
<organism evidence="2 3">
    <name type="scientific">Kalanchoe fedtschenkoi</name>
    <name type="common">Lavender scallops</name>
    <name type="synonym">South American air plant</name>
    <dbReference type="NCBI Taxonomy" id="63787"/>
    <lineage>
        <taxon>Eukaryota</taxon>
        <taxon>Viridiplantae</taxon>
        <taxon>Streptophyta</taxon>
        <taxon>Embryophyta</taxon>
        <taxon>Tracheophyta</taxon>
        <taxon>Spermatophyta</taxon>
        <taxon>Magnoliopsida</taxon>
        <taxon>eudicotyledons</taxon>
        <taxon>Gunneridae</taxon>
        <taxon>Pentapetalae</taxon>
        <taxon>Saxifragales</taxon>
        <taxon>Crassulaceae</taxon>
        <taxon>Kalanchoe</taxon>
    </lineage>
</organism>
<dbReference type="Gramene" id="Kaladp0022s0032.1.v1.1">
    <property type="protein sequence ID" value="Kaladp0022s0032.1.v1.1.CDS.1"/>
    <property type="gene ID" value="Kaladp0022s0032.v1.1"/>
</dbReference>
<dbReference type="Proteomes" id="UP000594263">
    <property type="component" value="Unplaced"/>
</dbReference>
<dbReference type="InterPro" id="IPR000008">
    <property type="entry name" value="C2_dom"/>
</dbReference>
<dbReference type="Pfam" id="PF00168">
    <property type="entry name" value="C2"/>
    <property type="match status" value="1"/>
</dbReference>
<dbReference type="EnsemblPlants" id="Kaladp0022s0032.1.v1.1">
    <property type="protein sequence ID" value="Kaladp0022s0032.1.v1.1.CDS.1"/>
    <property type="gene ID" value="Kaladp0022s0032.v1.1"/>
</dbReference>
<sequence>MSSSKILEVTLISCEGLTISRKKSLKRNARGVIRVPPSMEVFSTNLDKEGGAHPRWNEKFTMEMPPRAAGFDVEVCDGFGKVIGAARVPATDFSSGVLPDGHLNFLSYRLRERSGKFNGVVNVSVRVVKRKEEEGNGFGCGYVVGVPSRVVTGFPVFSGTN</sequence>
<dbReference type="SUPFAM" id="SSF49562">
    <property type="entry name" value="C2 domain (Calcium/lipid-binding domain, CaLB)"/>
    <property type="match status" value="1"/>
</dbReference>
<dbReference type="AlphaFoldDB" id="A0A7N0T446"/>
<keyword evidence="3" id="KW-1185">Reference proteome</keyword>
<dbReference type="GO" id="GO:0006952">
    <property type="term" value="P:defense response"/>
    <property type="evidence" value="ECO:0007669"/>
    <property type="project" value="InterPro"/>
</dbReference>
<reference evidence="2" key="1">
    <citation type="submission" date="2021-01" db="UniProtKB">
        <authorList>
            <consortium name="EnsemblPlants"/>
        </authorList>
    </citation>
    <scope>IDENTIFICATION</scope>
</reference>
<dbReference type="PANTHER" id="PTHR32246">
    <property type="entry name" value="INGRESSION PROTEIN FIC1"/>
    <property type="match status" value="1"/>
</dbReference>
<accession>A0A7N0T446</accession>
<proteinExistence type="predicted"/>
<dbReference type="InterPro" id="IPR044750">
    <property type="entry name" value="C2_SRC2/BAP"/>
</dbReference>
<dbReference type="Gene3D" id="2.60.40.150">
    <property type="entry name" value="C2 domain"/>
    <property type="match status" value="1"/>
</dbReference>